<dbReference type="PANTHER" id="PTHR47829:SF1">
    <property type="entry name" value="HAD FAMILY PHOSPHATASE"/>
    <property type="match status" value="1"/>
</dbReference>
<dbReference type="Proteomes" id="UP001500556">
    <property type="component" value="Unassembled WGS sequence"/>
</dbReference>
<evidence type="ECO:0000313" key="3">
    <source>
        <dbReference type="EMBL" id="GAA4712782.1"/>
    </source>
</evidence>
<dbReference type="InterPro" id="IPR052898">
    <property type="entry name" value="ACAD10-like"/>
</dbReference>
<dbReference type="Gene3D" id="3.30.200.20">
    <property type="entry name" value="Phosphorylase Kinase, domain 1"/>
    <property type="match status" value="1"/>
</dbReference>
<evidence type="ECO:0000313" key="4">
    <source>
        <dbReference type="Proteomes" id="UP001500556"/>
    </source>
</evidence>
<sequence>MTRPDGVPAPSPSGAQGAEEVPGLPREPFTRWAADAVPGLGPDWTAEVVSGGLSNLTYRVASPTATVIVRRPPLGRLLPSAHDMGRESRVLSALWPTSVPVPEVLAATTDADVVGAPFYVMALVEGTVYRDPAQTTDLTAAQRDQLSDSLVEVLAAIHAVDLDTTGLRDFGRPDGYLERQIRRWSGQWEASRTRDLPAMDDLIRALDAQRPLGGEVTLVHGDYRLDNTLVAEEGGRPTVAAVVDWELSTLGDPLADLATWLTYYSGPGEDGSAVPVAAGLTAHEGFPTTDEIAHRYAAATGRDVSGLDYYRAFTDFRLAVILEGVHARYLAGRSMGEGYDRVGTSVPLLVERALQRL</sequence>
<dbReference type="PANTHER" id="PTHR47829">
    <property type="entry name" value="HYDROLASE, PUTATIVE (AFU_ORTHOLOGUE AFUA_1G12880)-RELATED"/>
    <property type="match status" value="1"/>
</dbReference>
<organism evidence="3 4">
    <name type="scientific">Pedococcus ginsenosidimutans</name>
    <dbReference type="NCBI Taxonomy" id="490570"/>
    <lineage>
        <taxon>Bacteria</taxon>
        <taxon>Bacillati</taxon>
        <taxon>Actinomycetota</taxon>
        <taxon>Actinomycetes</taxon>
        <taxon>Micrococcales</taxon>
        <taxon>Intrasporangiaceae</taxon>
        <taxon>Pedococcus</taxon>
    </lineage>
</organism>
<name>A0ABP8XPY5_9MICO</name>
<dbReference type="EMBL" id="BAABLO010000001">
    <property type="protein sequence ID" value="GAA4712782.1"/>
    <property type="molecule type" value="Genomic_DNA"/>
</dbReference>
<protein>
    <submittedName>
        <fullName evidence="3">Phosphotransferase family protein</fullName>
    </submittedName>
</protein>
<dbReference type="RefSeq" id="WP_345501083.1">
    <property type="nucleotide sequence ID" value="NZ_BAABLO010000001.1"/>
</dbReference>
<feature type="domain" description="Aminoglycoside phosphotransferase" evidence="2">
    <location>
        <begin position="46"/>
        <end position="276"/>
    </location>
</feature>
<keyword evidence="4" id="KW-1185">Reference proteome</keyword>
<evidence type="ECO:0000256" key="1">
    <source>
        <dbReference type="SAM" id="MobiDB-lite"/>
    </source>
</evidence>
<reference evidence="4" key="1">
    <citation type="journal article" date="2019" name="Int. J. Syst. Evol. Microbiol.">
        <title>The Global Catalogue of Microorganisms (GCM) 10K type strain sequencing project: providing services to taxonomists for standard genome sequencing and annotation.</title>
        <authorList>
            <consortium name="The Broad Institute Genomics Platform"/>
            <consortium name="The Broad Institute Genome Sequencing Center for Infectious Disease"/>
            <person name="Wu L."/>
            <person name="Ma J."/>
        </authorList>
    </citation>
    <scope>NUCLEOTIDE SEQUENCE [LARGE SCALE GENOMIC DNA]</scope>
    <source>
        <strain evidence="4">JCM 18961</strain>
    </source>
</reference>
<comment type="caution">
    <text evidence="3">The sequence shown here is derived from an EMBL/GenBank/DDBJ whole genome shotgun (WGS) entry which is preliminary data.</text>
</comment>
<gene>
    <name evidence="3" type="ORF">GCM10025782_06090</name>
</gene>
<dbReference type="InterPro" id="IPR002575">
    <property type="entry name" value="Aminoglycoside_PTrfase"/>
</dbReference>
<evidence type="ECO:0000259" key="2">
    <source>
        <dbReference type="Pfam" id="PF01636"/>
    </source>
</evidence>
<dbReference type="Pfam" id="PF01636">
    <property type="entry name" value="APH"/>
    <property type="match status" value="1"/>
</dbReference>
<dbReference type="CDD" id="cd05154">
    <property type="entry name" value="ACAD10_11_N-like"/>
    <property type="match status" value="1"/>
</dbReference>
<dbReference type="Gene3D" id="3.90.1200.10">
    <property type="match status" value="1"/>
</dbReference>
<proteinExistence type="predicted"/>
<dbReference type="InterPro" id="IPR011009">
    <property type="entry name" value="Kinase-like_dom_sf"/>
</dbReference>
<dbReference type="InterPro" id="IPR041726">
    <property type="entry name" value="ACAD10_11_N"/>
</dbReference>
<dbReference type="SUPFAM" id="SSF56112">
    <property type="entry name" value="Protein kinase-like (PK-like)"/>
    <property type="match status" value="1"/>
</dbReference>
<accession>A0ABP8XPY5</accession>
<feature type="region of interest" description="Disordered" evidence="1">
    <location>
        <begin position="1"/>
        <end position="25"/>
    </location>
</feature>